<dbReference type="Pfam" id="PF00196">
    <property type="entry name" value="GerE"/>
    <property type="match status" value="1"/>
</dbReference>
<gene>
    <name evidence="5" type="ORF">EKO23_16955</name>
</gene>
<dbReference type="Gene3D" id="1.25.40.10">
    <property type="entry name" value="Tetratricopeptide repeat domain"/>
    <property type="match status" value="1"/>
</dbReference>
<dbReference type="SUPFAM" id="SSF52540">
    <property type="entry name" value="P-loop containing nucleoside triphosphate hydrolases"/>
    <property type="match status" value="1"/>
</dbReference>
<dbReference type="Proteomes" id="UP000295198">
    <property type="component" value="Unassembled WGS sequence"/>
</dbReference>
<dbReference type="Pfam" id="PF17874">
    <property type="entry name" value="TPR_MalT"/>
    <property type="match status" value="1"/>
</dbReference>
<dbReference type="InterPro" id="IPR016032">
    <property type="entry name" value="Sig_transdc_resp-reg_C-effctor"/>
</dbReference>
<evidence type="ECO:0000313" key="6">
    <source>
        <dbReference type="Proteomes" id="UP000295198"/>
    </source>
</evidence>
<protein>
    <submittedName>
        <fullName evidence="5">Tetratricopeptide repeat protein</fullName>
    </submittedName>
</protein>
<keyword evidence="6" id="KW-1185">Reference proteome</keyword>
<proteinExistence type="predicted"/>
<dbReference type="InterPro" id="IPR000792">
    <property type="entry name" value="Tscrpt_reg_LuxR_C"/>
</dbReference>
<dbReference type="Gene3D" id="1.10.10.10">
    <property type="entry name" value="Winged helix-like DNA-binding domain superfamily/Winged helix DNA-binding domain"/>
    <property type="match status" value="1"/>
</dbReference>
<dbReference type="InterPro" id="IPR027417">
    <property type="entry name" value="P-loop_NTPase"/>
</dbReference>
<sequence>MPVLGAKLRVPSPRRQLVVRPRLTDRLTGGSGSLPRLVLVSAPAGFGKTTLLTQWLGGPEQDRRVAWLSVDADDDDPRRFLTHLVAAVRTGSPDVGEGAAALLEAEGQLPTDQVLVSLVNDLDQLPGPTVLALDDYHLLEDPAVHEVVAFLLDHLPPQVVLAVTTRADPPLPLARLRSRGELLELRATDLRFTADEADAFLNQVMDLGLEPAHVAALEARTEGWAAGLQLAALSARGHTRGARDRPDGMDAFVNDFAGSHRFVLDYLVEEVLDSQPDDVRRFLLDTSVLQQMTGDLCDALTGRRDGQQVLEELDRANLFLVPLDDRREWYRYHHLFADALRSRLDAGSPDRLPGLHGAAGRWYADHGMLADAVGHALASGDTAAAADLVELALPGLRRNRQDRTLRTWLRALPEDVCRTRPLLATQLAWARLSEGDLDGVETWLDDAEAALDGSPAPGPATNAALPGEVGARLEELTRLPAMLEVYRASVAQARGDVDGTVAHAHRARDLSGPGDHFAWGAASGFLGLAAWAAGDLRSAVDTFSEAVASLRAAGNLADELGATVVLAGMRLALGSPVEARRLYERALAAAARHPGPLSTTGDLHVGLADVLREQGDLDAAADHLHRARALGEGASLLENRHRWYVAMAGLLRARDDLDGAERMLDEAEPLYLPGFFPDVRPIPAQRARIHVAQGRLDDAGDWARRRGVTPDDPPSYLAEFDQLTLARLLVARHRAGHCSTGPAEALALLDRVVDAAGAAGRTGSLVEARLVRALAHDAGSAREAALADLGAALVDGVPAGYARLFLDEGEPVRELLRAAEPRPTGGAEAGRLLRLATPGPAPVPPGEEELSEREVEVLRLLATDLTGPDIARQLFMSVNTFRTHTRHIFTKLDVNTRRAAVHRAGELGLL</sequence>
<dbReference type="EMBL" id="SDKM01000026">
    <property type="protein sequence ID" value="RYP84157.1"/>
    <property type="molecule type" value="Genomic_DNA"/>
</dbReference>
<dbReference type="SMART" id="SM00421">
    <property type="entry name" value="HTH_LUXR"/>
    <property type="match status" value="1"/>
</dbReference>
<dbReference type="InterPro" id="IPR041617">
    <property type="entry name" value="TPR_MalT"/>
</dbReference>
<dbReference type="PROSITE" id="PS50043">
    <property type="entry name" value="HTH_LUXR_2"/>
    <property type="match status" value="1"/>
</dbReference>
<dbReference type="SUPFAM" id="SSF48452">
    <property type="entry name" value="TPR-like"/>
    <property type="match status" value="1"/>
</dbReference>
<dbReference type="GO" id="GO:0003677">
    <property type="term" value="F:DNA binding"/>
    <property type="evidence" value="ECO:0007669"/>
    <property type="project" value="UniProtKB-KW"/>
</dbReference>
<comment type="caution">
    <text evidence="5">The sequence shown here is derived from an EMBL/GenBank/DDBJ whole genome shotgun (WGS) entry which is preliminary data.</text>
</comment>
<name>A0A4Q4Z8F0_9ACTN</name>
<dbReference type="Pfam" id="PF25873">
    <property type="entry name" value="WHD_MalT"/>
    <property type="match status" value="1"/>
</dbReference>
<dbReference type="Gene3D" id="3.40.50.300">
    <property type="entry name" value="P-loop containing nucleotide triphosphate hydrolases"/>
    <property type="match status" value="1"/>
</dbReference>
<dbReference type="CDD" id="cd06170">
    <property type="entry name" value="LuxR_C_like"/>
    <property type="match status" value="1"/>
</dbReference>
<evidence type="ECO:0000259" key="4">
    <source>
        <dbReference type="PROSITE" id="PS50043"/>
    </source>
</evidence>
<keyword evidence="3" id="KW-0804">Transcription</keyword>
<dbReference type="SUPFAM" id="SSF46894">
    <property type="entry name" value="C-terminal effector domain of the bipartite response regulators"/>
    <property type="match status" value="1"/>
</dbReference>
<feature type="domain" description="HTH luxR-type" evidence="4">
    <location>
        <begin position="843"/>
        <end position="908"/>
    </location>
</feature>
<accession>A0A4Q4Z8F0</accession>
<evidence type="ECO:0000256" key="2">
    <source>
        <dbReference type="ARBA" id="ARBA00023125"/>
    </source>
</evidence>
<evidence type="ECO:0000256" key="3">
    <source>
        <dbReference type="ARBA" id="ARBA00023163"/>
    </source>
</evidence>
<dbReference type="InterPro" id="IPR036388">
    <property type="entry name" value="WH-like_DNA-bd_sf"/>
</dbReference>
<reference evidence="5 6" key="1">
    <citation type="submission" date="2019-01" db="EMBL/GenBank/DDBJ databases">
        <title>Nocardioides guangzhouensis sp. nov., an actinobacterium isolated from soil.</title>
        <authorList>
            <person name="Fu Y."/>
            <person name="Cai Y."/>
            <person name="Lin Z."/>
            <person name="Chen P."/>
        </authorList>
    </citation>
    <scope>NUCLEOTIDE SEQUENCE [LARGE SCALE GENOMIC DNA]</scope>
    <source>
        <strain evidence="5 6">130</strain>
    </source>
</reference>
<dbReference type="AlphaFoldDB" id="A0A4Q4Z8F0"/>
<dbReference type="PRINTS" id="PR00038">
    <property type="entry name" value="HTHLUXR"/>
</dbReference>
<dbReference type="OrthoDB" id="134985at2"/>
<keyword evidence="2" id="KW-0238">DNA-binding</keyword>
<dbReference type="PANTHER" id="PTHR44688">
    <property type="entry name" value="DNA-BINDING TRANSCRIPTIONAL ACTIVATOR DEVR_DOSR"/>
    <property type="match status" value="1"/>
</dbReference>
<dbReference type="PANTHER" id="PTHR44688:SF16">
    <property type="entry name" value="DNA-BINDING TRANSCRIPTIONAL ACTIVATOR DEVR_DOSR"/>
    <property type="match status" value="1"/>
</dbReference>
<dbReference type="GO" id="GO:0006355">
    <property type="term" value="P:regulation of DNA-templated transcription"/>
    <property type="evidence" value="ECO:0007669"/>
    <property type="project" value="InterPro"/>
</dbReference>
<keyword evidence="1" id="KW-0805">Transcription regulation</keyword>
<organism evidence="5 6">
    <name type="scientific">Nocardioides guangzhouensis</name>
    <dbReference type="NCBI Taxonomy" id="2497878"/>
    <lineage>
        <taxon>Bacteria</taxon>
        <taxon>Bacillati</taxon>
        <taxon>Actinomycetota</taxon>
        <taxon>Actinomycetes</taxon>
        <taxon>Propionibacteriales</taxon>
        <taxon>Nocardioidaceae</taxon>
        <taxon>Nocardioides</taxon>
    </lineage>
</organism>
<dbReference type="InterPro" id="IPR059106">
    <property type="entry name" value="WHD_MalT"/>
</dbReference>
<dbReference type="InterPro" id="IPR011990">
    <property type="entry name" value="TPR-like_helical_dom_sf"/>
</dbReference>
<evidence type="ECO:0000313" key="5">
    <source>
        <dbReference type="EMBL" id="RYP84157.1"/>
    </source>
</evidence>
<evidence type="ECO:0000256" key="1">
    <source>
        <dbReference type="ARBA" id="ARBA00023015"/>
    </source>
</evidence>
<dbReference type="RefSeq" id="WP_134719307.1">
    <property type="nucleotide sequence ID" value="NZ_SDKM01000026.1"/>
</dbReference>